<proteinExistence type="predicted"/>
<accession>A0A0C1RKV2</accession>
<protein>
    <submittedName>
        <fullName evidence="2">Uncharacterized protein</fullName>
    </submittedName>
</protein>
<reference evidence="2" key="1">
    <citation type="journal article" date="2015" name="Genome Announc.">
        <title>Draft Genome Sequence of Tolypothrix boutellei Strain VB521301.</title>
        <authorList>
            <person name="Chandrababunaidu M.M."/>
            <person name="Singh D."/>
            <person name="Sen D."/>
            <person name="Bhan S."/>
            <person name="Das S."/>
            <person name="Gupta A."/>
            <person name="Adhikary S.P."/>
            <person name="Tripathy S."/>
        </authorList>
    </citation>
    <scope>NUCLEOTIDE SEQUENCE</scope>
    <source>
        <strain evidence="2">VB521301</strain>
    </source>
</reference>
<name>A0A0C1RKV2_9CYAN</name>
<feature type="region of interest" description="Disordered" evidence="1">
    <location>
        <begin position="1"/>
        <end position="22"/>
    </location>
</feature>
<evidence type="ECO:0000313" key="2">
    <source>
        <dbReference type="EMBL" id="KIE12570.1"/>
    </source>
</evidence>
<comment type="caution">
    <text evidence="2">The sequence shown here is derived from an EMBL/GenBank/DDBJ whole genome shotgun (WGS) entry which is preliminary data.</text>
</comment>
<dbReference type="EMBL" id="JHEG02000032">
    <property type="protein sequence ID" value="KIE12570.1"/>
    <property type="molecule type" value="Genomic_DNA"/>
</dbReference>
<evidence type="ECO:0000256" key="1">
    <source>
        <dbReference type="SAM" id="MobiDB-lite"/>
    </source>
</evidence>
<organism evidence="2">
    <name type="scientific">Tolypothrix bouteillei VB521301</name>
    <dbReference type="NCBI Taxonomy" id="1479485"/>
    <lineage>
        <taxon>Bacteria</taxon>
        <taxon>Bacillati</taxon>
        <taxon>Cyanobacteriota</taxon>
        <taxon>Cyanophyceae</taxon>
        <taxon>Nostocales</taxon>
        <taxon>Tolypothrichaceae</taxon>
        <taxon>Tolypothrix</taxon>
    </lineage>
</organism>
<sequence>MPESQDPTPESAAFIDGLRGEDLDKRNTPNEGIWKSINNAVFFGIVGGLISGFSVNINATVGLI</sequence>
<dbReference type="AlphaFoldDB" id="A0A0C1RKV2"/>
<gene>
    <name evidence="2" type="ORF">DA73_0209160</name>
</gene>